<keyword evidence="5 7" id="KW-0786">Thiamine pyrophosphate</keyword>
<accession>A0A9D9D9M9</accession>
<organism evidence="9 10">
    <name type="scientific">Candidatus Avisuccinivibrio stercorigallinarum</name>
    <dbReference type="NCBI Taxonomy" id="2840704"/>
    <lineage>
        <taxon>Bacteria</taxon>
        <taxon>Pseudomonadati</taxon>
        <taxon>Pseudomonadota</taxon>
        <taxon>Gammaproteobacteria</taxon>
        <taxon>Aeromonadales</taxon>
        <taxon>Succinivibrionaceae</taxon>
        <taxon>Succinivibrionaceae incertae sedis</taxon>
        <taxon>Candidatus Avisuccinivibrio</taxon>
    </lineage>
</organism>
<evidence type="ECO:0000313" key="10">
    <source>
        <dbReference type="Proteomes" id="UP000823631"/>
    </source>
</evidence>
<comment type="cofactor">
    <cofactor evidence="7">
        <name>thiamine diphosphate</name>
        <dbReference type="ChEBI" id="CHEBI:58937"/>
    </cofactor>
    <text evidence="7">Binds 1 thiamine pyrophosphate per subunit.</text>
</comment>
<keyword evidence="4 7" id="KW-0460">Magnesium</keyword>
<evidence type="ECO:0000256" key="5">
    <source>
        <dbReference type="ARBA" id="ARBA00023052"/>
    </source>
</evidence>
<dbReference type="SUPFAM" id="SSF52518">
    <property type="entry name" value="Thiamin diphosphate-binding fold (THDP-binding)"/>
    <property type="match status" value="2"/>
</dbReference>
<evidence type="ECO:0000259" key="8">
    <source>
        <dbReference type="Pfam" id="PF02776"/>
    </source>
</evidence>
<reference evidence="9" key="1">
    <citation type="submission" date="2020-10" db="EMBL/GenBank/DDBJ databases">
        <authorList>
            <person name="Gilroy R."/>
        </authorList>
    </citation>
    <scope>NUCLEOTIDE SEQUENCE</scope>
    <source>
        <strain evidence="9">17213</strain>
    </source>
</reference>
<dbReference type="Proteomes" id="UP000823631">
    <property type="component" value="Unassembled WGS sequence"/>
</dbReference>
<comment type="function">
    <text evidence="7">Catalyzes the thiamine diphosphate-dependent decarboxylation of 2-oxoglutarate and the subsequent addition of the resulting succinic semialdehyde-thiamine pyrophosphate anion to isochorismate to yield 2-succinyl-5-enolpyruvyl-6-hydroxy-3-cyclohexene-1-carboxylate (SEPHCHC).</text>
</comment>
<proteinExistence type="inferred from homology"/>
<comment type="subunit">
    <text evidence="7">Homodimer.</text>
</comment>
<evidence type="ECO:0000256" key="7">
    <source>
        <dbReference type="HAMAP-Rule" id="MF_01659"/>
    </source>
</evidence>
<dbReference type="GO" id="GO:0070204">
    <property type="term" value="F:2-succinyl-5-enolpyruvyl-6-hydroxy-3-cyclohexene-1-carboxylic-acid synthase activity"/>
    <property type="evidence" value="ECO:0007669"/>
    <property type="project" value="UniProtKB-UniRule"/>
</dbReference>
<keyword evidence="2 7" id="KW-0808">Transferase</keyword>
<dbReference type="PIRSF" id="PIRSF004983">
    <property type="entry name" value="MenD"/>
    <property type="match status" value="1"/>
</dbReference>
<comment type="catalytic activity">
    <reaction evidence="7">
        <text>isochorismate + 2-oxoglutarate + H(+) = 5-enolpyruvoyl-6-hydroxy-2-succinyl-cyclohex-3-ene-1-carboxylate + CO2</text>
        <dbReference type="Rhea" id="RHEA:25593"/>
        <dbReference type="ChEBI" id="CHEBI:15378"/>
        <dbReference type="ChEBI" id="CHEBI:16526"/>
        <dbReference type="ChEBI" id="CHEBI:16810"/>
        <dbReference type="ChEBI" id="CHEBI:29780"/>
        <dbReference type="ChEBI" id="CHEBI:58818"/>
        <dbReference type="EC" id="2.2.1.9"/>
    </reaction>
</comment>
<feature type="domain" description="Thiamine pyrophosphate enzyme N-terminal TPP-binding" evidence="8">
    <location>
        <begin position="11"/>
        <end position="115"/>
    </location>
</feature>
<dbReference type="Pfam" id="PF02776">
    <property type="entry name" value="TPP_enzyme_N"/>
    <property type="match status" value="1"/>
</dbReference>
<keyword evidence="1 7" id="KW-0474">Menaquinone biosynthesis</keyword>
<dbReference type="InterPro" id="IPR004433">
    <property type="entry name" value="MenaQ_synth_MenD"/>
</dbReference>
<dbReference type="PANTHER" id="PTHR42916">
    <property type="entry name" value="2-SUCCINYL-5-ENOLPYRUVYL-6-HYDROXY-3-CYCLOHEXENE-1-CARBOXYLATE SYNTHASE"/>
    <property type="match status" value="1"/>
</dbReference>
<dbReference type="GO" id="GO:0000287">
    <property type="term" value="F:magnesium ion binding"/>
    <property type="evidence" value="ECO:0007669"/>
    <property type="project" value="UniProtKB-UniRule"/>
</dbReference>
<comment type="pathway">
    <text evidence="7">Quinol/quinone metabolism; menaquinone biosynthesis.</text>
</comment>
<keyword evidence="6 7" id="KW-0464">Manganese</keyword>
<comment type="pathway">
    <text evidence="7">Quinol/quinone metabolism; 1,4-dihydroxy-2-naphthoate biosynthesis; 1,4-dihydroxy-2-naphthoate from chorismate: step 2/7.</text>
</comment>
<evidence type="ECO:0000256" key="6">
    <source>
        <dbReference type="ARBA" id="ARBA00023211"/>
    </source>
</evidence>
<protein>
    <recommendedName>
        <fullName evidence="7">2-succinyl-5-enolpyruvyl-6-hydroxy-3-cyclohexene-1-carboxylate synthase</fullName>
        <shortName evidence="7">SEPHCHC synthase</shortName>
        <ecNumber evidence="7">2.2.1.9</ecNumber>
    </recommendedName>
    <alternativeName>
        <fullName evidence="7">Menaquinone biosynthesis protein MenD</fullName>
    </alternativeName>
</protein>
<evidence type="ECO:0000256" key="2">
    <source>
        <dbReference type="ARBA" id="ARBA00022679"/>
    </source>
</evidence>
<comment type="cofactor">
    <cofactor evidence="7">
        <name>Mg(2+)</name>
        <dbReference type="ChEBI" id="CHEBI:18420"/>
    </cofactor>
    <cofactor evidence="7">
        <name>Mn(2+)</name>
        <dbReference type="ChEBI" id="CHEBI:29035"/>
    </cofactor>
</comment>
<dbReference type="GO" id="GO:0009234">
    <property type="term" value="P:menaquinone biosynthetic process"/>
    <property type="evidence" value="ECO:0007669"/>
    <property type="project" value="UniProtKB-UniRule"/>
</dbReference>
<evidence type="ECO:0000256" key="4">
    <source>
        <dbReference type="ARBA" id="ARBA00022842"/>
    </source>
</evidence>
<dbReference type="InterPro" id="IPR012001">
    <property type="entry name" value="Thiamin_PyroP_enz_TPP-bd_dom"/>
</dbReference>
<dbReference type="NCBIfam" id="TIGR00173">
    <property type="entry name" value="menD"/>
    <property type="match status" value="1"/>
</dbReference>
<dbReference type="GO" id="GO:0030976">
    <property type="term" value="F:thiamine pyrophosphate binding"/>
    <property type="evidence" value="ECO:0007669"/>
    <property type="project" value="UniProtKB-UniRule"/>
</dbReference>
<dbReference type="EMBL" id="JADINH010000009">
    <property type="protein sequence ID" value="MBO8414902.1"/>
    <property type="molecule type" value="Genomic_DNA"/>
</dbReference>
<dbReference type="AlphaFoldDB" id="A0A9D9D9M9"/>
<dbReference type="GO" id="GO:0030145">
    <property type="term" value="F:manganese ion binding"/>
    <property type="evidence" value="ECO:0007669"/>
    <property type="project" value="UniProtKB-UniRule"/>
</dbReference>
<dbReference type="PANTHER" id="PTHR42916:SF1">
    <property type="entry name" value="PROTEIN PHYLLO, CHLOROPLASTIC"/>
    <property type="match status" value="1"/>
</dbReference>
<dbReference type="Gene3D" id="3.40.50.970">
    <property type="match status" value="2"/>
</dbReference>
<reference evidence="9" key="2">
    <citation type="journal article" date="2021" name="PeerJ">
        <title>Extensive microbial diversity within the chicken gut microbiome revealed by metagenomics and culture.</title>
        <authorList>
            <person name="Gilroy R."/>
            <person name="Ravi A."/>
            <person name="Getino M."/>
            <person name="Pursley I."/>
            <person name="Horton D.L."/>
            <person name="Alikhan N.F."/>
            <person name="Baker D."/>
            <person name="Gharbi K."/>
            <person name="Hall N."/>
            <person name="Watson M."/>
            <person name="Adriaenssens E.M."/>
            <person name="Foster-Nyarko E."/>
            <person name="Jarju S."/>
            <person name="Secka A."/>
            <person name="Antonio M."/>
            <person name="Oren A."/>
            <person name="Chaudhuri R.R."/>
            <person name="La Ragione R."/>
            <person name="Hildebrand F."/>
            <person name="Pallen M.J."/>
        </authorList>
    </citation>
    <scope>NUCLEOTIDE SEQUENCE</scope>
    <source>
        <strain evidence="9">17213</strain>
    </source>
</reference>
<dbReference type="HAMAP" id="MF_01659">
    <property type="entry name" value="MenD"/>
    <property type="match status" value="1"/>
</dbReference>
<dbReference type="Gene3D" id="3.40.50.1220">
    <property type="entry name" value="TPP-binding domain"/>
    <property type="match status" value="1"/>
</dbReference>
<evidence type="ECO:0000313" key="9">
    <source>
        <dbReference type="EMBL" id="MBO8414902.1"/>
    </source>
</evidence>
<evidence type="ECO:0000256" key="1">
    <source>
        <dbReference type="ARBA" id="ARBA00022428"/>
    </source>
</evidence>
<sequence>MFTDKQNVLQLIALLKAHGITQVVLCPGSRDIPIVQGLSQCQEFKCYALTDERSAGFFALGVILKTRQPCAVVVTSGSALLNLHPAACEAFYQQLPLLIISADRAAAWIGQMDGQTMVQEKVLSSVCKYSGTLNEVKDDIDLWHCNRSCNEALLTLKREPFAPVHLNVPISDPFFHCPVKELPQARVIRELSLPELCALAHKTARTLLVIGQNSLGPKLDARLLHQLCRRYTVYAEHLARPALEDTELILHSGDLLFDQAYLKEHSLDKKLAPDLVITLGGHIISKKLKIFLRGLECRHVHVSPDGACADLFRHLSAVCQASFMDTLQALAEWQPGGNDSQSSEERTPYFNAAQSLPAAAYWNKRLRTDPNSLAHELEQRSVPLSQLEAVGALLCSLKNCTVHLANSSTVRYAEYFALDKSVEAYANRGVNGIEGSLSCAVGAACAAPGINYMLVGDLSFFYDMNALWQQNTLKGLRIMLFNNQGGGIFAALPGLKLDARAQSFVCAPHQTSALPWARERGFNCFKAADRQSFYQALADFTTPGDDNRLLEVNTNTEDDKAAAQVIKALLLSPEADLA</sequence>
<comment type="similarity">
    <text evidence="7">Belongs to the TPP enzyme family. MenD subfamily.</text>
</comment>
<dbReference type="CDD" id="cd07037">
    <property type="entry name" value="TPP_PYR_MenD"/>
    <property type="match status" value="1"/>
</dbReference>
<dbReference type="EC" id="2.2.1.9" evidence="7"/>
<keyword evidence="3 7" id="KW-0479">Metal-binding</keyword>
<gene>
    <name evidence="7 9" type="primary">menD</name>
    <name evidence="9" type="ORF">IAB19_00775</name>
</gene>
<name>A0A9D9D9M9_9GAMM</name>
<evidence type="ECO:0000256" key="3">
    <source>
        <dbReference type="ARBA" id="ARBA00022723"/>
    </source>
</evidence>
<comment type="caution">
    <text evidence="9">The sequence shown here is derived from an EMBL/GenBank/DDBJ whole genome shotgun (WGS) entry which is preliminary data.</text>
</comment>
<dbReference type="InterPro" id="IPR029061">
    <property type="entry name" value="THDP-binding"/>
</dbReference>